<keyword evidence="1" id="KW-1133">Transmembrane helix</keyword>
<name>A0A318LFI4_9PSEU</name>
<feature type="transmembrane region" description="Helical" evidence="1">
    <location>
        <begin position="49"/>
        <end position="68"/>
    </location>
</feature>
<keyword evidence="1" id="KW-0812">Transmembrane</keyword>
<evidence type="ECO:0000313" key="3">
    <source>
        <dbReference type="Proteomes" id="UP000247892"/>
    </source>
</evidence>
<keyword evidence="3" id="KW-1185">Reference proteome</keyword>
<sequence>MSTAGPLLVLAVLLVLLGRWGLRNADTAVPAALGARERARRARVLRRGAVAAQVVAAAFVVLSVLALWGP</sequence>
<dbReference type="EMBL" id="MASU01000012">
    <property type="protein sequence ID" value="PXY25687.1"/>
    <property type="molecule type" value="Genomic_DNA"/>
</dbReference>
<reference evidence="2 3" key="1">
    <citation type="submission" date="2016-07" db="EMBL/GenBank/DDBJ databases">
        <title>Draft genome sequence of Prauserella sp. YIM 121212, isolated from alkaline soil.</title>
        <authorList>
            <person name="Ruckert C."/>
            <person name="Albersmeier A."/>
            <person name="Jiang C.-L."/>
            <person name="Jiang Y."/>
            <person name="Kalinowski J."/>
            <person name="Schneider O."/>
            <person name="Winkler A."/>
            <person name="Zotchev S.B."/>
        </authorList>
    </citation>
    <scope>NUCLEOTIDE SEQUENCE [LARGE SCALE GENOMIC DNA]</scope>
    <source>
        <strain evidence="2 3">YIM 121212</strain>
    </source>
</reference>
<keyword evidence="1" id="KW-0472">Membrane</keyword>
<accession>A0A318LFI4</accession>
<evidence type="ECO:0000256" key="1">
    <source>
        <dbReference type="SAM" id="Phobius"/>
    </source>
</evidence>
<organism evidence="2 3">
    <name type="scientific">Prauserella flavalba</name>
    <dbReference type="NCBI Taxonomy" id="1477506"/>
    <lineage>
        <taxon>Bacteria</taxon>
        <taxon>Bacillati</taxon>
        <taxon>Actinomycetota</taxon>
        <taxon>Actinomycetes</taxon>
        <taxon>Pseudonocardiales</taxon>
        <taxon>Pseudonocardiaceae</taxon>
        <taxon>Prauserella</taxon>
    </lineage>
</organism>
<dbReference type="AlphaFoldDB" id="A0A318LFI4"/>
<protein>
    <submittedName>
        <fullName evidence="2">Uncharacterized protein</fullName>
    </submittedName>
</protein>
<dbReference type="RefSeq" id="WP_110341459.1">
    <property type="nucleotide sequence ID" value="NZ_MASU01000012.1"/>
</dbReference>
<proteinExistence type="predicted"/>
<evidence type="ECO:0000313" key="2">
    <source>
        <dbReference type="EMBL" id="PXY25687.1"/>
    </source>
</evidence>
<gene>
    <name evidence="2" type="ORF">BA062_26585</name>
</gene>
<comment type="caution">
    <text evidence="2">The sequence shown here is derived from an EMBL/GenBank/DDBJ whole genome shotgun (WGS) entry which is preliminary data.</text>
</comment>
<dbReference type="Proteomes" id="UP000247892">
    <property type="component" value="Unassembled WGS sequence"/>
</dbReference>